<dbReference type="GO" id="GO:0006364">
    <property type="term" value="P:rRNA processing"/>
    <property type="evidence" value="ECO:0007669"/>
    <property type="project" value="InterPro"/>
</dbReference>
<dbReference type="GO" id="GO:0030688">
    <property type="term" value="C:preribosome, small subunit precursor"/>
    <property type="evidence" value="ECO:0007669"/>
    <property type="project" value="InterPro"/>
</dbReference>
<dbReference type="GO" id="GO:0005634">
    <property type="term" value="C:nucleus"/>
    <property type="evidence" value="ECO:0007669"/>
    <property type="project" value="UniProtKB-SubCell"/>
</dbReference>
<dbReference type="EMBL" id="ASPP01033689">
    <property type="protein sequence ID" value="ETO03309.1"/>
    <property type="molecule type" value="Genomic_DNA"/>
</dbReference>
<sequence length="209" mass="24189">DGLYLKKGLKEVTKALTNSQVLISEILMNQIWEELFYAYWMKLALVITIMVHHCSDNVRSLIFIGSGWYTLSRKWTRIDFLRIDKFMSLVRHLMHQCLNFLILNSWDTSLCQSFSNLFLDNNPGNADNQPQGSQVLFCDPNNRGLVYYSCDIFMDELIKVCSVAPNQHLQAEKKKTKKSLQKQMNNNNNNIDALLNEHNGNNHTNDNAN</sequence>
<keyword evidence="6" id="KW-1185">Reference proteome</keyword>
<evidence type="ECO:0000256" key="4">
    <source>
        <dbReference type="SAM" id="MobiDB-lite"/>
    </source>
</evidence>
<evidence type="ECO:0000256" key="1">
    <source>
        <dbReference type="ARBA" id="ARBA00004123"/>
    </source>
</evidence>
<name>X6LNW2_RETFI</name>
<accession>X6LNW2</accession>
<gene>
    <name evidence="5" type="ORF">RFI_34101</name>
</gene>
<feature type="non-terminal residue" evidence="5">
    <location>
        <position position="209"/>
    </location>
</feature>
<feature type="non-terminal residue" evidence="5">
    <location>
        <position position="1"/>
    </location>
</feature>
<evidence type="ECO:0000313" key="6">
    <source>
        <dbReference type="Proteomes" id="UP000023152"/>
    </source>
</evidence>
<reference evidence="5 6" key="1">
    <citation type="journal article" date="2013" name="Curr. Biol.">
        <title>The Genome of the Foraminiferan Reticulomyxa filosa.</title>
        <authorList>
            <person name="Glockner G."/>
            <person name="Hulsmann N."/>
            <person name="Schleicher M."/>
            <person name="Noegel A.A."/>
            <person name="Eichinger L."/>
            <person name="Gallinger C."/>
            <person name="Pawlowski J."/>
            <person name="Sierra R."/>
            <person name="Euteneuer U."/>
            <person name="Pillet L."/>
            <person name="Moustafa A."/>
            <person name="Platzer M."/>
            <person name="Groth M."/>
            <person name="Szafranski K."/>
            <person name="Schliwa M."/>
        </authorList>
    </citation>
    <scope>NUCLEOTIDE SEQUENCE [LARGE SCALE GENOMIC DNA]</scope>
</reference>
<evidence type="ECO:0000313" key="5">
    <source>
        <dbReference type="EMBL" id="ETO03309.1"/>
    </source>
</evidence>
<dbReference type="AlphaFoldDB" id="X6LNW2"/>
<comment type="caution">
    <text evidence="5">The sequence shown here is derived from an EMBL/GenBank/DDBJ whole genome shotgun (WGS) entry which is preliminary data.</text>
</comment>
<evidence type="ECO:0000256" key="3">
    <source>
        <dbReference type="ARBA" id="ARBA00023242"/>
    </source>
</evidence>
<dbReference type="InterPro" id="IPR010301">
    <property type="entry name" value="RRP1"/>
</dbReference>
<dbReference type="OrthoDB" id="2019504at2759"/>
<keyword evidence="3" id="KW-0539">Nucleus</keyword>
<organism evidence="5 6">
    <name type="scientific">Reticulomyxa filosa</name>
    <dbReference type="NCBI Taxonomy" id="46433"/>
    <lineage>
        <taxon>Eukaryota</taxon>
        <taxon>Sar</taxon>
        <taxon>Rhizaria</taxon>
        <taxon>Retaria</taxon>
        <taxon>Foraminifera</taxon>
        <taxon>Monothalamids</taxon>
        <taxon>Reticulomyxidae</taxon>
        <taxon>Reticulomyxa</taxon>
    </lineage>
</organism>
<feature type="region of interest" description="Disordered" evidence="4">
    <location>
        <begin position="190"/>
        <end position="209"/>
    </location>
</feature>
<evidence type="ECO:0000256" key="2">
    <source>
        <dbReference type="ARBA" id="ARBA00006374"/>
    </source>
</evidence>
<comment type="subcellular location">
    <subcellularLocation>
        <location evidence="1">Nucleus</location>
    </subcellularLocation>
</comment>
<dbReference type="Pfam" id="PF05997">
    <property type="entry name" value="Nop52"/>
    <property type="match status" value="1"/>
</dbReference>
<comment type="similarity">
    <text evidence="2">Belongs to the RRP1 family.</text>
</comment>
<protein>
    <submittedName>
        <fullName evidence="5">Uncharacterized protein</fullName>
    </submittedName>
</protein>
<proteinExistence type="inferred from homology"/>
<dbReference type="Proteomes" id="UP000023152">
    <property type="component" value="Unassembled WGS sequence"/>
</dbReference>